<dbReference type="SUPFAM" id="SSF51161">
    <property type="entry name" value="Trimeric LpxA-like enzymes"/>
    <property type="match status" value="1"/>
</dbReference>
<proteinExistence type="predicted"/>
<sequence>MNEFVNNELEKLTADILSSYDKTPKIRRIGEVFLPSRSKIVKILEQIRRLLFPGYFGHKKLTDQNVQYHVGNLLMKLAAELTEEICHCMCSDRSCEPCDTPEQCRREADQIARDFLGRVPEIRRMLGLDAQAAYDGDPAAKSIDEIVYCYPGFYAIAIYRVAHELLDLGVPLMPRIMTEYAHSQTGADIHPAATIGESFFIDHATGVIIGETTVIGCGECRRKVNFNKYVTGISTEGSVDSPPGSGSVVLSIPDNDVNEFYVDGQFTIIPMMEIEFFAKGYFTVGGFPQYYRIFWGLVSSVSKTWSNGVTTINISCRDILRWWEITNVILQPGFLEAGNSAGGWNLFQNRFSGANPYVVIITLGREAMGDFSHTTGSFMSFKPEKGAEQGTI</sequence>
<accession>A0A0F9C4E5</accession>
<dbReference type="EMBL" id="LAZR01034884">
    <property type="protein sequence ID" value="KKL29035.1"/>
    <property type="molecule type" value="Genomic_DNA"/>
</dbReference>
<evidence type="ECO:0008006" key="2">
    <source>
        <dbReference type="Google" id="ProtNLM"/>
    </source>
</evidence>
<dbReference type="PANTHER" id="PTHR42811">
    <property type="entry name" value="SERINE ACETYLTRANSFERASE"/>
    <property type="match status" value="1"/>
</dbReference>
<protein>
    <recommendedName>
        <fullName evidence="2">Serine O-acetyltransferase</fullName>
    </recommendedName>
</protein>
<dbReference type="Gene3D" id="1.10.3130.10">
    <property type="entry name" value="serine acetyltransferase, domain 1"/>
    <property type="match status" value="1"/>
</dbReference>
<organism evidence="1">
    <name type="scientific">marine sediment metagenome</name>
    <dbReference type="NCBI Taxonomy" id="412755"/>
    <lineage>
        <taxon>unclassified sequences</taxon>
        <taxon>metagenomes</taxon>
        <taxon>ecological metagenomes</taxon>
    </lineage>
</organism>
<reference evidence="1" key="1">
    <citation type="journal article" date="2015" name="Nature">
        <title>Complex archaea that bridge the gap between prokaryotes and eukaryotes.</title>
        <authorList>
            <person name="Spang A."/>
            <person name="Saw J.H."/>
            <person name="Jorgensen S.L."/>
            <person name="Zaremba-Niedzwiedzka K."/>
            <person name="Martijn J."/>
            <person name="Lind A.E."/>
            <person name="van Eijk R."/>
            <person name="Schleper C."/>
            <person name="Guy L."/>
            <person name="Ettema T.J."/>
        </authorList>
    </citation>
    <scope>NUCLEOTIDE SEQUENCE</scope>
</reference>
<dbReference type="AlphaFoldDB" id="A0A0F9C4E5"/>
<dbReference type="InterPro" id="IPR042122">
    <property type="entry name" value="Ser_AcTrfase_N_sf"/>
</dbReference>
<dbReference type="InterPro" id="IPR011004">
    <property type="entry name" value="Trimer_LpxA-like_sf"/>
</dbReference>
<comment type="caution">
    <text evidence="1">The sequence shown here is derived from an EMBL/GenBank/DDBJ whole genome shotgun (WGS) entry which is preliminary data.</text>
</comment>
<gene>
    <name evidence="1" type="ORF">LCGC14_2369160</name>
</gene>
<name>A0A0F9C4E5_9ZZZZ</name>
<evidence type="ECO:0000313" key="1">
    <source>
        <dbReference type="EMBL" id="KKL29035.1"/>
    </source>
</evidence>
<feature type="non-terminal residue" evidence="1">
    <location>
        <position position="392"/>
    </location>
</feature>